<dbReference type="GO" id="GO:0016757">
    <property type="term" value="F:glycosyltransferase activity"/>
    <property type="evidence" value="ECO:0007669"/>
    <property type="project" value="InterPro"/>
</dbReference>
<dbReference type="InterPro" id="IPR001296">
    <property type="entry name" value="Glyco_trans_1"/>
</dbReference>
<reference evidence="3" key="1">
    <citation type="journal article" date="2014" name="Front. Microbiol.">
        <title>High frequency of phylogenetically diverse reductive dehalogenase-homologous genes in deep subseafloor sedimentary metagenomes.</title>
        <authorList>
            <person name="Kawai M."/>
            <person name="Futagami T."/>
            <person name="Toyoda A."/>
            <person name="Takaki Y."/>
            <person name="Nishi S."/>
            <person name="Hori S."/>
            <person name="Arai W."/>
            <person name="Tsubouchi T."/>
            <person name="Morono Y."/>
            <person name="Uchiyama I."/>
            <person name="Ito T."/>
            <person name="Fujiyama A."/>
            <person name="Inagaki F."/>
            <person name="Takami H."/>
        </authorList>
    </citation>
    <scope>NUCLEOTIDE SEQUENCE</scope>
    <source>
        <strain evidence="3">Expedition CK06-06</strain>
    </source>
</reference>
<dbReference type="SUPFAM" id="SSF53756">
    <property type="entry name" value="UDP-Glycosyltransferase/glycogen phosphorylase"/>
    <property type="match status" value="1"/>
</dbReference>
<evidence type="ECO:0000259" key="2">
    <source>
        <dbReference type="Pfam" id="PF00534"/>
    </source>
</evidence>
<dbReference type="PANTHER" id="PTHR46401">
    <property type="entry name" value="GLYCOSYLTRANSFERASE WBBK-RELATED"/>
    <property type="match status" value="1"/>
</dbReference>
<feature type="non-terminal residue" evidence="3">
    <location>
        <position position="1"/>
    </location>
</feature>
<keyword evidence="1" id="KW-0808">Transferase</keyword>
<dbReference type="AlphaFoldDB" id="X1FDR6"/>
<dbReference type="GO" id="GO:0009103">
    <property type="term" value="P:lipopolysaccharide biosynthetic process"/>
    <property type="evidence" value="ECO:0007669"/>
    <property type="project" value="TreeGrafter"/>
</dbReference>
<name>X1FDR6_9ZZZZ</name>
<sequence>SGAPYQIKMKKRCDMVLRKAGIGEDVMFTGFISNEDLDSLFRIADFFIYPSLCEGFGIPILEAMQAGTPVITSNVSAMPEVAKGAALLIDPYDINSIAEGMVKSRSTPLPYSFFLKIIFLKPKSS</sequence>
<feature type="domain" description="Glycosyl transferase family 1" evidence="2">
    <location>
        <begin position="11"/>
        <end position="101"/>
    </location>
</feature>
<evidence type="ECO:0000256" key="1">
    <source>
        <dbReference type="ARBA" id="ARBA00022679"/>
    </source>
</evidence>
<dbReference type="Gene3D" id="3.40.50.2000">
    <property type="entry name" value="Glycogen Phosphorylase B"/>
    <property type="match status" value="1"/>
</dbReference>
<protein>
    <recommendedName>
        <fullName evidence="2">Glycosyl transferase family 1 domain-containing protein</fullName>
    </recommendedName>
</protein>
<dbReference type="Pfam" id="PF00534">
    <property type="entry name" value="Glycos_transf_1"/>
    <property type="match status" value="1"/>
</dbReference>
<organism evidence="3">
    <name type="scientific">marine sediment metagenome</name>
    <dbReference type="NCBI Taxonomy" id="412755"/>
    <lineage>
        <taxon>unclassified sequences</taxon>
        <taxon>metagenomes</taxon>
        <taxon>ecological metagenomes</taxon>
    </lineage>
</organism>
<gene>
    <name evidence="3" type="ORF">S03H2_06518</name>
</gene>
<comment type="caution">
    <text evidence="3">The sequence shown here is derived from an EMBL/GenBank/DDBJ whole genome shotgun (WGS) entry which is preliminary data.</text>
</comment>
<dbReference type="EMBL" id="BARU01002872">
    <property type="protein sequence ID" value="GAH18898.1"/>
    <property type="molecule type" value="Genomic_DNA"/>
</dbReference>
<dbReference type="PANTHER" id="PTHR46401:SF2">
    <property type="entry name" value="GLYCOSYLTRANSFERASE WBBK-RELATED"/>
    <property type="match status" value="1"/>
</dbReference>
<evidence type="ECO:0000313" key="3">
    <source>
        <dbReference type="EMBL" id="GAH18898.1"/>
    </source>
</evidence>
<accession>X1FDR6</accession>
<proteinExistence type="predicted"/>